<evidence type="ECO:0000313" key="2">
    <source>
        <dbReference type="WBParaSite" id="RSKR_0000080800.1"/>
    </source>
</evidence>
<proteinExistence type="predicted"/>
<name>A0AC35TI03_9BILA</name>
<dbReference type="WBParaSite" id="RSKR_0000080800.1">
    <property type="protein sequence ID" value="RSKR_0000080800.1"/>
    <property type="gene ID" value="RSKR_0000080800"/>
</dbReference>
<accession>A0AC35TI03</accession>
<evidence type="ECO:0000313" key="1">
    <source>
        <dbReference type="Proteomes" id="UP000095286"/>
    </source>
</evidence>
<sequence>MSKKHLRFVDETDDDRLAWKRHKEEVLEQKSAGEEESLDDRQKRHTMDSDEEEEEEYKKLNMNVVKGQEAATIDMDGTTKITPFNMKEDEEDGDFDHYGNFIRRKDEGSFQDKWLETVDWKAIKENEAKGSNLDIAEDQIIEPLTGGEKATIYKELLGLITPKESLDVALKRLNNTKKLSSAEERKLRWAAKKEGREYKDERIIKIETLSGLAGKLLDDGNTEAYQLTYEKISDLIKEFGRKDEEAFDMFGDGSVADLATPIVLAQEIKWELKDADSEKVKGPYTTKEMMEMQEKNEFKSGASCRKTGSESFFSVGRMDFELYE</sequence>
<protein>
    <submittedName>
        <fullName evidence="2">GYF domain-containing protein</fullName>
    </submittedName>
</protein>
<dbReference type="Proteomes" id="UP000095286">
    <property type="component" value="Unplaced"/>
</dbReference>
<reference evidence="2" key="1">
    <citation type="submission" date="2016-11" db="UniProtKB">
        <authorList>
            <consortium name="WormBaseParasite"/>
        </authorList>
    </citation>
    <scope>IDENTIFICATION</scope>
    <source>
        <strain evidence="2">KR3021</strain>
    </source>
</reference>
<organism evidence="1 2">
    <name type="scientific">Rhabditophanes sp. KR3021</name>
    <dbReference type="NCBI Taxonomy" id="114890"/>
    <lineage>
        <taxon>Eukaryota</taxon>
        <taxon>Metazoa</taxon>
        <taxon>Ecdysozoa</taxon>
        <taxon>Nematoda</taxon>
        <taxon>Chromadorea</taxon>
        <taxon>Rhabditida</taxon>
        <taxon>Tylenchina</taxon>
        <taxon>Panagrolaimomorpha</taxon>
        <taxon>Strongyloidoidea</taxon>
        <taxon>Alloionematidae</taxon>
        <taxon>Rhabditophanes</taxon>
    </lineage>
</organism>